<dbReference type="InterPro" id="IPR052965">
    <property type="entry name" value="Pigment-catalase-like"/>
</dbReference>
<dbReference type="OrthoDB" id="1001765at2759"/>
<name>A0A5J5EU79_9PEZI</name>
<dbReference type="InParanoid" id="A0A5J5EU79"/>
<feature type="chain" id="PRO_5023880846" evidence="1">
    <location>
        <begin position="20"/>
        <end position="295"/>
    </location>
</feature>
<accession>A0A5J5EU79</accession>
<dbReference type="Pfam" id="PF13668">
    <property type="entry name" value="Ferritin_2"/>
    <property type="match status" value="1"/>
</dbReference>
<evidence type="ECO:0000313" key="3">
    <source>
        <dbReference type="Proteomes" id="UP000326924"/>
    </source>
</evidence>
<organism evidence="2 3">
    <name type="scientific">Sphaerosporella brunnea</name>
    <dbReference type="NCBI Taxonomy" id="1250544"/>
    <lineage>
        <taxon>Eukaryota</taxon>
        <taxon>Fungi</taxon>
        <taxon>Dikarya</taxon>
        <taxon>Ascomycota</taxon>
        <taxon>Pezizomycotina</taxon>
        <taxon>Pezizomycetes</taxon>
        <taxon>Pezizales</taxon>
        <taxon>Pyronemataceae</taxon>
        <taxon>Sphaerosporella</taxon>
    </lineage>
</organism>
<dbReference type="AlphaFoldDB" id="A0A5J5EU79"/>
<evidence type="ECO:0000313" key="2">
    <source>
        <dbReference type="EMBL" id="KAA8903653.1"/>
    </source>
</evidence>
<protein>
    <submittedName>
        <fullName evidence="2">Ferritin-like domain-containing protein</fullName>
    </submittedName>
</protein>
<gene>
    <name evidence="2" type="ORF">FN846DRAFT_908016</name>
</gene>
<dbReference type="PANTHER" id="PTHR31694">
    <property type="entry name" value="DESICCATION-LIKE PROTEIN"/>
    <property type="match status" value="1"/>
</dbReference>
<dbReference type="PANTHER" id="PTHR31694:SF8">
    <property type="entry name" value="STRESS RESPONSE PROTEIN RDS1P"/>
    <property type="match status" value="1"/>
</dbReference>
<dbReference type="CDD" id="cd00657">
    <property type="entry name" value="Ferritin_like"/>
    <property type="match status" value="1"/>
</dbReference>
<dbReference type="Proteomes" id="UP000326924">
    <property type="component" value="Unassembled WGS sequence"/>
</dbReference>
<dbReference type="EMBL" id="VXIS01000115">
    <property type="protein sequence ID" value="KAA8903653.1"/>
    <property type="molecule type" value="Genomic_DNA"/>
</dbReference>
<comment type="caution">
    <text evidence="2">The sequence shown here is derived from an EMBL/GenBank/DDBJ whole genome shotgun (WGS) entry which is preliminary data.</text>
</comment>
<proteinExistence type="predicted"/>
<sequence length="295" mass="30333">MAFFKNLLTCALAFSSIAAARPTRRQAPALTDLQILQFALTLEHLEATFYKEGFAKFPASDFKALGLDDATIAGLVSIGETEATHVTVLQQTITSLGGSPVPACTYNFNLIDAASMVATARILEAVGISAYLGAAPLVSAKAVLSAAASIVTVEARHQTFIRASLKALPVPQAFDVAVGARQIFTLASQFIVACPKEADLGLAAFAPLNVLDAGNVRAGSTLKMVVTDPTGGAGMSCSFTSGEKGLQFAKFENGGCVVPEGLGGEVFMTVTTESAGVTALSDDKIVAGPAVLVLS</sequence>
<reference evidence="2 3" key="1">
    <citation type="submission" date="2019-09" db="EMBL/GenBank/DDBJ databases">
        <title>Draft genome of the ectomycorrhizal ascomycete Sphaerosporella brunnea.</title>
        <authorList>
            <consortium name="DOE Joint Genome Institute"/>
            <person name="Benucci G.M."/>
            <person name="Marozzi G."/>
            <person name="Antonielli L."/>
            <person name="Sanchez S."/>
            <person name="Marco P."/>
            <person name="Wang X."/>
            <person name="Falini L.B."/>
            <person name="Barry K."/>
            <person name="Haridas S."/>
            <person name="Lipzen A."/>
            <person name="Labutti K."/>
            <person name="Grigoriev I.V."/>
            <person name="Murat C."/>
            <person name="Martin F."/>
            <person name="Albertini E."/>
            <person name="Donnini D."/>
            <person name="Bonito G."/>
        </authorList>
    </citation>
    <scope>NUCLEOTIDE SEQUENCE [LARGE SCALE GENOMIC DNA]</scope>
    <source>
        <strain evidence="2 3">Sb_GMNB300</strain>
    </source>
</reference>
<keyword evidence="1" id="KW-0732">Signal</keyword>
<keyword evidence="3" id="KW-1185">Reference proteome</keyword>
<dbReference type="SUPFAM" id="SSF47240">
    <property type="entry name" value="Ferritin-like"/>
    <property type="match status" value="1"/>
</dbReference>
<evidence type="ECO:0000256" key="1">
    <source>
        <dbReference type="SAM" id="SignalP"/>
    </source>
</evidence>
<feature type="signal peptide" evidence="1">
    <location>
        <begin position="1"/>
        <end position="19"/>
    </location>
</feature>
<dbReference type="InterPro" id="IPR009078">
    <property type="entry name" value="Ferritin-like_SF"/>
</dbReference>